<name>A0ACA9P600_9GLOM</name>
<protein>
    <submittedName>
        <fullName evidence="1">11654_t:CDS:1</fullName>
    </submittedName>
</protein>
<proteinExistence type="predicted"/>
<dbReference type="EMBL" id="CAJVPT010028366">
    <property type="protein sequence ID" value="CAG8686738.1"/>
    <property type="molecule type" value="Genomic_DNA"/>
</dbReference>
<organism evidence="1 2">
    <name type="scientific">Acaulospora colombiana</name>
    <dbReference type="NCBI Taxonomy" id="27376"/>
    <lineage>
        <taxon>Eukaryota</taxon>
        <taxon>Fungi</taxon>
        <taxon>Fungi incertae sedis</taxon>
        <taxon>Mucoromycota</taxon>
        <taxon>Glomeromycotina</taxon>
        <taxon>Glomeromycetes</taxon>
        <taxon>Diversisporales</taxon>
        <taxon>Acaulosporaceae</taxon>
        <taxon>Acaulospora</taxon>
    </lineage>
</organism>
<accession>A0ACA9P600</accession>
<keyword evidence="2" id="KW-1185">Reference proteome</keyword>
<gene>
    <name evidence="1" type="ORF">ACOLOM_LOCUS9614</name>
</gene>
<evidence type="ECO:0000313" key="1">
    <source>
        <dbReference type="EMBL" id="CAG8686738.1"/>
    </source>
</evidence>
<sequence>AGTSSLPGSQPLSAIAERTMSGAEESDEEEEDVEGGWQTAKSIGNREFVVRWDCPFGERNVKPCVVGASGSTRGEWRRGFIVYGLREMANRASLTMFSVLVQELAPGESAQPTADEKLLAVPLLALMHYTKLITTLHLVTVGAVDRVRPGLLHPEGQAKWDAWSEAQTTPGEDCKRLYVEKVIEVISSMPGRNTLASRLADAQESEGTRQNLNLRGLGRRIGTTRPTATTTAPATSTAPAVPRNVPPPEPQSPNASFAARRSTRVNQLRVQQAGLSFESPTPQVGDPSAAPMLNLRGRKNDPTKLFAITPNSSTLLASPAGSSPRYGANRNRSRSNRRKSLLGPGQKGGFLNAFTPSRPGGFEDSSLLHHDGTSTADSSLMALSPMKLNIQAEGNDDRSVDATSRDAFWLAQVHFQTGDYARAERLLTRPFTIKNAQDISVSDSPIDPGPGSTSFGFALG</sequence>
<reference evidence="1" key="1">
    <citation type="submission" date="2021-06" db="EMBL/GenBank/DDBJ databases">
        <authorList>
            <person name="Kallberg Y."/>
            <person name="Tangrot J."/>
            <person name="Rosling A."/>
        </authorList>
    </citation>
    <scope>NUCLEOTIDE SEQUENCE</scope>
    <source>
        <strain evidence="1">CL356</strain>
    </source>
</reference>
<feature type="non-terminal residue" evidence="1">
    <location>
        <position position="1"/>
    </location>
</feature>
<feature type="non-terminal residue" evidence="1">
    <location>
        <position position="460"/>
    </location>
</feature>
<dbReference type="Proteomes" id="UP000789525">
    <property type="component" value="Unassembled WGS sequence"/>
</dbReference>
<comment type="caution">
    <text evidence="1">The sequence shown here is derived from an EMBL/GenBank/DDBJ whole genome shotgun (WGS) entry which is preliminary data.</text>
</comment>
<evidence type="ECO:0000313" key="2">
    <source>
        <dbReference type="Proteomes" id="UP000789525"/>
    </source>
</evidence>